<dbReference type="AlphaFoldDB" id="G4ZG59"/>
<keyword evidence="3" id="KW-1185">Reference proteome</keyword>
<organism evidence="2 3">
    <name type="scientific">Phytophthora sojae (strain P6497)</name>
    <name type="common">Soybean stem and root rot agent</name>
    <name type="synonym">Phytophthora megasperma f. sp. glycines</name>
    <dbReference type="NCBI Taxonomy" id="1094619"/>
    <lineage>
        <taxon>Eukaryota</taxon>
        <taxon>Sar</taxon>
        <taxon>Stramenopiles</taxon>
        <taxon>Oomycota</taxon>
        <taxon>Peronosporomycetes</taxon>
        <taxon>Peronosporales</taxon>
        <taxon>Peronosporaceae</taxon>
        <taxon>Phytophthora</taxon>
    </lineage>
</organism>
<evidence type="ECO:0000313" key="3">
    <source>
        <dbReference type="Proteomes" id="UP000002640"/>
    </source>
</evidence>
<reference evidence="2 3" key="1">
    <citation type="journal article" date="2006" name="Science">
        <title>Phytophthora genome sequences uncover evolutionary origins and mechanisms of pathogenesis.</title>
        <authorList>
            <person name="Tyler B.M."/>
            <person name="Tripathy S."/>
            <person name="Zhang X."/>
            <person name="Dehal P."/>
            <person name="Jiang R.H."/>
            <person name="Aerts A."/>
            <person name="Arredondo F.D."/>
            <person name="Baxter L."/>
            <person name="Bensasson D."/>
            <person name="Beynon J.L."/>
            <person name="Chapman J."/>
            <person name="Damasceno C.M."/>
            <person name="Dorrance A.E."/>
            <person name="Dou D."/>
            <person name="Dickerman A.W."/>
            <person name="Dubchak I.L."/>
            <person name="Garbelotto M."/>
            <person name="Gijzen M."/>
            <person name="Gordon S.G."/>
            <person name="Govers F."/>
            <person name="Grunwald N.J."/>
            <person name="Huang W."/>
            <person name="Ivors K.L."/>
            <person name="Jones R.W."/>
            <person name="Kamoun S."/>
            <person name="Krampis K."/>
            <person name="Lamour K.H."/>
            <person name="Lee M.K."/>
            <person name="McDonald W.H."/>
            <person name="Medina M."/>
            <person name="Meijer H.J."/>
            <person name="Nordberg E.K."/>
            <person name="Maclean D.J."/>
            <person name="Ospina-Giraldo M.D."/>
            <person name="Morris P.F."/>
            <person name="Phuntumart V."/>
            <person name="Putnam N.H."/>
            <person name="Rash S."/>
            <person name="Rose J.K."/>
            <person name="Sakihama Y."/>
            <person name="Salamov A.A."/>
            <person name="Savidor A."/>
            <person name="Scheuring C.F."/>
            <person name="Smith B.M."/>
            <person name="Sobral B.W."/>
            <person name="Terry A."/>
            <person name="Torto-Alalibo T.A."/>
            <person name="Win J."/>
            <person name="Xu Z."/>
            <person name="Zhang H."/>
            <person name="Grigoriev I.V."/>
            <person name="Rokhsar D.S."/>
            <person name="Boore J.L."/>
        </authorList>
    </citation>
    <scope>NUCLEOTIDE SEQUENCE [LARGE SCALE GENOMIC DNA]</scope>
    <source>
        <strain evidence="2 3">P6497</strain>
    </source>
</reference>
<evidence type="ECO:0000313" key="2">
    <source>
        <dbReference type="EMBL" id="EGZ17543.1"/>
    </source>
</evidence>
<feature type="transmembrane region" description="Helical" evidence="1">
    <location>
        <begin position="151"/>
        <end position="172"/>
    </location>
</feature>
<gene>
    <name evidence="2" type="ORF">PHYSODRAFT_415940</name>
</gene>
<feature type="transmembrane region" description="Helical" evidence="1">
    <location>
        <begin position="78"/>
        <end position="98"/>
    </location>
</feature>
<feature type="transmembrane region" description="Helical" evidence="1">
    <location>
        <begin position="48"/>
        <end position="66"/>
    </location>
</feature>
<feature type="non-terminal residue" evidence="2">
    <location>
        <position position="224"/>
    </location>
</feature>
<feature type="transmembrane region" description="Helical" evidence="1">
    <location>
        <begin position="118"/>
        <end position="139"/>
    </location>
</feature>
<feature type="non-terminal residue" evidence="2">
    <location>
        <position position="1"/>
    </location>
</feature>
<sequence length="224" mass="24704">VSPTRLVSLWDRLEKMWNAIQVGRQGSYSVERLESLDHYCKTASRTRVIAVCLLTPAPALVVALPLETLPLRPPSEGWAANWMFWIRLALMHLAMGFAGSTQQIAFVPGLQITVLERFLVVLGSSAGYLGACLVAAATIGFPVPLQMQLGAIPIGISMTVMTRLVLGPAPFAKDSPHLQHFERLNRVISAHMLLIGVYPIYKVLYDHVPVAYRGVVVIVLPLWR</sequence>
<dbReference type="GeneID" id="20651908"/>
<feature type="transmembrane region" description="Helical" evidence="1">
    <location>
        <begin position="184"/>
        <end position="201"/>
    </location>
</feature>
<accession>G4ZG59</accession>
<name>G4ZG59_PHYSP</name>
<dbReference type="InParanoid" id="G4ZG59"/>
<keyword evidence="1" id="KW-0472">Membrane</keyword>
<dbReference type="RefSeq" id="XP_009526601.1">
    <property type="nucleotide sequence ID" value="XM_009528306.1"/>
</dbReference>
<proteinExistence type="predicted"/>
<evidence type="ECO:0000256" key="1">
    <source>
        <dbReference type="SAM" id="Phobius"/>
    </source>
</evidence>
<protein>
    <submittedName>
        <fullName evidence="2">Uncharacterized protein</fullName>
    </submittedName>
</protein>
<dbReference type="Proteomes" id="UP000002640">
    <property type="component" value="Unassembled WGS sequence"/>
</dbReference>
<dbReference type="OMA" id="WSANTIF"/>
<dbReference type="EMBL" id="JH159154">
    <property type="protein sequence ID" value="EGZ17543.1"/>
    <property type="molecule type" value="Genomic_DNA"/>
</dbReference>
<keyword evidence="1" id="KW-1133">Transmembrane helix</keyword>
<keyword evidence="1" id="KW-0812">Transmembrane</keyword>
<dbReference type="KEGG" id="psoj:PHYSODRAFT_415940"/>